<comment type="caution">
    <text evidence="4">The sequence shown here is derived from an EMBL/GenBank/DDBJ whole genome shotgun (WGS) entry which is preliminary data.</text>
</comment>
<feature type="transmembrane region" description="Helical" evidence="1">
    <location>
        <begin position="150"/>
        <end position="171"/>
    </location>
</feature>
<dbReference type="AlphaFoldDB" id="A0A368KEI1"/>
<feature type="domain" description="Acyltransferase 3" evidence="2">
    <location>
        <begin position="19"/>
        <end position="349"/>
    </location>
</feature>
<dbReference type="PANTHER" id="PTHR23028:SF53">
    <property type="entry name" value="ACYL_TRANSF_3 DOMAIN-CONTAINING PROTEIN"/>
    <property type="match status" value="1"/>
</dbReference>
<dbReference type="Pfam" id="PF01757">
    <property type="entry name" value="Acyl_transf_3"/>
    <property type="match status" value="1"/>
</dbReference>
<keyword evidence="1" id="KW-0812">Transmembrane</keyword>
<keyword evidence="1" id="KW-0472">Membrane</keyword>
<dbReference type="EMBL" id="QFWQ01000005">
    <property type="protein sequence ID" value="RCS30237.1"/>
    <property type="molecule type" value="Genomic_DNA"/>
</dbReference>
<reference evidence="4 5" key="1">
    <citation type="submission" date="2018-05" db="EMBL/GenBank/DDBJ databases">
        <title>Draft genome sequence of Rhodanobacter denitrificans Yn1 isolated from gold copper mine.</title>
        <authorList>
            <person name="Yang N."/>
            <person name="Mazhar H.S."/>
            <person name="Rensing C."/>
        </authorList>
    </citation>
    <scope>NUCLEOTIDE SEQUENCE [LARGE SCALE GENOMIC DNA]</scope>
    <source>
        <strain evidence="4 5">Yn1</strain>
    </source>
</reference>
<dbReference type="GO" id="GO:0009103">
    <property type="term" value="P:lipopolysaccharide biosynthetic process"/>
    <property type="evidence" value="ECO:0007669"/>
    <property type="project" value="TreeGrafter"/>
</dbReference>
<sequence length="685" mass="75790">MAIRDIFNRVHPKGFYRPDIDGMRALAVLAVVAYHYSPANFPGGFIGVDIFFVISGYLITGILVKAIEGNEFPTFRGLLSDFYQRRIRRIFPSLILVLIACLVIGWLVLFSSEYERLGKYVAAGAGYVENFVLWIEAGYFDRASIEKTLLHLWSLSVEEQFYIAWPLLLWIITRRRWPLLKSIALIAAVTFVLNVSLVFSGHATQAFYSPLSRTWELMVGAWLAVGHLHGTPWLSDWRSVQSWGGMTLIVAGLALIGPTSAFPGFWVLLPVLGTALIVNAGPNTFLNGRLLSWRPAVWVGLISYPLYLWHWALLSLVVIVFGDNNPTFRHVSRLVLVVVSILLAWLTYRYFEGPVRRSRRGFTTIGLTVAVATLGVAGLAVHVAAGVPDRPASFVSAKAEQYVKSMQMDALANSRDCFNPQTKMTFLQKQGDDAYLPEKWYCEIGDIHSKNVMLAYGDSHARAMTPTLDKYGKASNTKIVFSSIGSCLPLADVIVHTDYSNACHELGRKATRFASEERPKAVIMIEAWTSYLGAGKIHIQRSITGEQALRTALSETLGFYQKLGIPVVLMGDNPHQLTPVPKAAIRFAVNPSDQRLNAGAVTRPGDEQQQAKANSILKSVASQYPLASVLEVSNALCNADICPWATQHEFLYYDLDHLSAAGALQVYPMFAAHMHAILSHGGLGN</sequence>
<dbReference type="OrthoDB" id="9767863at2"/>
<feature type="transmembrane region" description="Helical" evidence="1">
    <location>
        <begin position="363"/>
        <end position="385"/>
    </location>
</feature>
<feature type="transmembrane region" description="Helical" evidence="1">
    <location>
        <begin position="183"/>
        <end position="203"/>
    </location>
</feature>
<feature type="transmembrane region" description="Helical" evidence="1">
    <location>
        <begin position="298"/>
        <end position="322"/>
    </location>
</feature>
<feature type="transmembrane region" description="Helical" evidence="1">
    <location>
        <begin position="242"/>
        <end position="259"/>
    </location>
</feature>
<dbReference type="InterPro" id="IPR043968">
    <property type="entry name" value="SGNH"/>
</dbReference>
<evidence type="ECO:0000259" key="3">
    <source>
        <dbReference type="Pfam" id="PF19040"/>
    </source>
</evidence>
<feature type="domain" description="SGNH" evidence="3">
    <location>
        <begin position="438"/>
        <end position="671"/>
    </location>
</feature>
<dbReference type="RefSeq" id="WP_114342841.1">
    <property type="nucleotide sequence ID" value="NZ_QFWQ01000005.1"/>
</dbReference>
<feature type="transmembrane region" description="Helical" evidence="1">
    <location>
        <begin position="43"/>
        <end position="64"/>
    </location>
</feature>
<feature type="transmembrane region" description="Helical" evidence="1">
    <location>
        <begin position="90"/>
        <end position="109"/>
    </location>
</feature>
<keyword evidence="4" id="KW-0808">Transferase</keyword>
<evidence type="ECO:0000259" key="2">
    <source>
        <dbReference type="Pfam" id="PF01757"/>
    </source>
</evidence>
<protein>
    <submittedName>
        <fullName evidence="4">Acyltransferase</fullName>
    </submittedName>
</protein>
<gene>
    <name evidence="4" type="ORF">DEO45_09300</name>
</gene>
<dbReference type="PANTHER" id="PTHR23028">
    <property type="entry name" value="ACETYLTRANSFERASE"/>
    <property type="match status" value="1"/>
</dbReference>
<dbReference type="Proteomes" id="UP000252387">
    <property type="component" value="Unassembled WGS sequence"/>
</dbReference>
<evidence type="ECO:0000313" key="5">
    <source>
        <dbReference type="Proteomes" id="UP000252387"/>
    </source>
</evidence>
<dbReference type="GO" id="GO:0016747">
    <property type="term" value="F:acyltransferase activity, transferring groups other than amino-acyl groups"/>
    <property type="evidence" value="ECO:0007669"/>
    <property type="project" value="InterPro"/>
</dbReference>
<dbReference type="GO" id="GO:0016020">
    <property type="term" value="C:membrane"/>
    <property type="evidence" value="ECO:0007669"/>
    <property type="project" value="TreeGrafter"/>
</dbReference>
<name>A0A368KEI1_9GAMM</name>
<dbReference type="InterPro" id="IPR050879">
    <property type="entry name" value="Acyltransferase_3"/>
</dbReference>
<keyword evidence="5" id="KW-1185">Reference proteome</keyword>
<dbReference type="Pfam" id="PF19040">
    <property type="entry name" value="SGNH"/>
    <property type="match status" value="1"/>
</dbReference>
<evidence type="ECO:0000313" key="4">
    <source>
        <dbReference type="EMBL" id="RCS30237.1"/>
    </source>
</evidence>
<keyword evidence="1" id="KW-1133">Transmembrane helix</keyword>
<dbReference type="InterPro" id="IPR002656">
    <property type="entry name" value="Acyl_transf_3_dom"/>
</dbReference>
<organism evidence="4 5">
    <name type="scientific">Rhodanobacter denitrificans</name>
    <dbReference type="NCBI Taxonomy" id="666685"/>
    <lineage>
        <taxon>Bacteria</taxon>
        <taxon>Pseudomonadati</taxon>
        <taxon>Pseudomonadota</taxon>
        <taxon>Gammaproteobacteria</taxon>
        <taxon>Lysobacterales</taxon>
        <taxon>Rhodanobacteraceae</taxon>
        <taxon>Rhodanobacter</taxon>
    </lineage>
</organism>
<accession>A0A368KEI1</accession>
<keyword evidence="4" id="KW-0012">Acyltransferase</keyword>
<evidence type="ECO:0000256" key="1">
    <source>
        <dbReference type="SAM" id="Phobius"/>
    </source>
</evidence>
<proteinExistence type="predicted"/>
<feature type="transmembrane region" description="Helical" evidence="1">
    <location>
        <begin position="334"/>
        <end position="351"/>
    </location>
</feature>